<feature type="transmembrane region" description="Helical" evidence="1">
    <location>
        <begin position="12"/>
        <end position="32"/>
    </location>
</feature>
<evidence type="ECO:0000256" key="1">
    <source>
        <dbReference type="SAM" id="Phobius"/>
    </source>
</evidence>
<protein>
    <submittedName>
        <fullName evidence="2">Uncharacterized protein</fullName>
    </submittedName>
</protein>
<reference evidence="2" key="1">
    <citation type="submission" date="2020-05" db="EMBL/GenBank/DDBJ databases">
        <title>WGS assembly of Panicum virgatum.</title>
        <authorList>
            <person name="Lovell J.T."/>
            <person name="Jenkins J."/>
            <person name="Shu S."/>
            <person name="Juenger T.E."/>
            <person name="Schmutz J."/>
        </authorList>
    </citation>
    <scope>NUCLEOTIDE SEQUENCE</scope>
    <source>
        <strain evidence="2">AP13</strain>
    </source>
</reference>
<name>A0A8T0P3J8_PANVG</name>
<keyword evidence="1" id="KW-0472">Membrane</keyword>
<keyword evidence="1" id="KW-1133">Transmembrane helix</keyword>
<gene>
    <name evidence="2" type="ORF">PVAP13_9KG519126</name>
</gene>
<proteinExistence type="predicted"/>
<dbReference type="Proteomes" id="UP000823388">
    <property type="component" value="Chromosome 9K"/>
</dbReference>
<dbReference type="AlphaFoldDB" id="A0A8T0P3J8"/>
<accession>A0A8T0P3J8</accession>
<keyword evidence="3" id="KW-1185">Reference proteome</keyword>
<keyword evidence="1" id="KW-0812">Transmembrane</keyword>
<evidence type="ECO:0000313" key="3">
    <source>
        <dbReference type="Proteomes" id="UP000823388"/>
    </source>
</evidence>
<feature type="non-terminal residue" evidence="2">
    <location>
        <position position="155"/>
    </location>
</feature>
<dbReference type="EMBL" id="CM029053">
    <property type="protein sequence ID" value="KAG2553314.1"/>
    <property type="molecule type" value="Genomic_DNA"/>
</dbReference>
<comment type="caution">
    <text evidence="2">The sequence shown here is derived from an EMBL/GenBank/DDBJ whole genome shotgun (WGS) entry which is preliminary data.</text>
</comment>
<organism evidence="2 3">
    <name type="scientific">Panicum virgatum</name>
    <name type="common">Blackwell switchgrass</name>
    <dbReference type="NCBI Taxonomy" id="38727"/>
    <lineage>
        <taxon>Eukaryota</taxon>
        <taxon>Viridiplantae</taxon>
        <taxon>Streptophyta</taxon>
        <taxon>Embryophyta</taxon>
        <taxon>Tracheophyta</taxon>
        <taxon>Spermatophyta</taxon>
        <taxon>Magnoliopsida</taxon>
        <taxon>Liliopsida</taxon>
        <taxon>Poales</taxon>
        <taxon>Poaceae</taxon>
        <taxon>PACMAD clade</taxon>
        <taxon>Panicoideae</taxon>
        <taxon>Panicodae</taxon>
        <taxon>Paniceae</taxon>
        <taxon>Panicinae</taxon>
        <taxon>Panicum</taxon>
        <taxon>Panicum sect. Hiantes</taxon>
    </lineage>
</organism>
<sequence>MIMSVTLPQRSVHFFTTLSISFISPAVCIMMMNPSADTLLLQPAGRCSSEGSVISSFHRASTRNYSISCTHTTTINQPSEISFHAALAPSPSATIEACGDGSSPPTDQALSLSGLYLLQAPASAQTCRVVDVSFSDQSLLRPHRVVSSQPGIASP</sequence>
<evidence type="ECO:0000313" key="2">
    <source>
        <dbReference type="EMBL" id="KAG2553314.1"/>
    </source>
</evidence>